<proteinExistence type="predicted"/>
<dbReference type="Proteomes" id="UP000277928">
    <property type="component" value="Unassembled WGS sequence"/>
</dbReference>
<dbReference type="AlphaFoldDB" id="A0A3P6TDG5"/>
<keyword evidence="2" id="KW-1185">Reference proteome</keyword>
<gene>
    <name evidence="1" type="ORF">NLS_LOCUS4243</name>
</gene>
<sequence>MLTMKGEQHDVCRLASKEVSKTTGIWRTYLFLLVLTKDTLEYGRYMEVQDGTDRRPNKQQNYFGLK</sequence>
<evidence type="ECO:0000313" key="1">
    <source>
        <dbReference type="EMBL" id="VDK78855.1"/>
    </source>
</evidence>
<dbReference type="EMBL" id="UYRX01000262">
    <property type="protein sequence ID" value="VDK78855.1"/>
    <property type="molecule type" value="Genomic_DNA"/>
</dbReference>
<organism evidence="1 2">
    <name type="scientific">Litomosoides sigmodontis</name>
    <name type="common">Filarial nematode worm</name>
    <dbReference type="NCBI Taxonomy" id="42156"/>
    <lineage>
        <taxon>Eukaryota</taxon>
        <taxon>Metazoa</taxon>
        <taxon>Ecdysozoa</taxon>
        <taxon>Nematoda</taxon>
        <taxon>Chromadorea</taxon>
        <taxon>Rhabditida</taxon>
        <taxon>Spirurina</taxon>
        <taxon>Spiruromorpha</taxon>
        <taxon>Filarioidea</taxon>
        <taxon>Onchocercidae</taxon>
        <taxon>Litomosoides</taxon>
    </lineage>
</organism>
<reference evidence="1 2" key="1">
    <citation type="submission" date="2018-08" db="EMBL/GenBank/DDBJ databases">
        <authorList>
            <person name="Laetsch R D."/>
            <person name="Stevens L."/>
            <person name="Kumar S."/>
            <person name="Blaxter L. M."/>
        </authorList>
    </citation>
    <scope>NUCLEOTIDE SEQUENCE [LARGE SCALE GENOMIC DNA]</scope>
</reference>
<evidence type="ECO:0000313" key="2">
    <source>
        <dbReference type="Proteomes" id="UP000277928"/>
    </source>
</evidence>
<name>A0A3P6TDG5_LITSI</name>
<protein>
    <submittedName>
        <fullName evidence="1">Uncharacterized protein</fullName>
    </submittedName>
</protein>
<accession>A0A3P6TDG5</accession>